<evidence type="ECO:0000259" key="3">
    <source>
        <dbReference type="PROSITE" id="PS50041"/>
    </source>
</evidence>
<feature type="transmembrane region" description="Helical" evidence="2">
    <location>
        <begin position="28"/>
        <end position="45"/>
    </location>
</feature>
<reference evidence="4" key="1">
    <citation type="submission" date="2015-11" db="EMBL/GenBank/DDBJ databases">
        <authorList>
            <consortium name="International Coturnix japonica Genome Analysis Consortium"/>
            <person name="Warren W."/>
            <person name="Burt D.W."/>
            <person name="Antin P.B."/>
            <person name="Lanford R."/>
            <person name="Gros J."/>
            <person name="Wilson R.K."/>
        </authorList>
    </citation>
    <scope>NUCLEOTIDE SEQUENCE [LARGE SCALE GENOMIC DNA]</scope>
</reference>
<reference evidence="4" key="3">
    <citation type="submission" date="2025-09" db="UniProtKB">
        <authorList>
            <consortium name="Ensembl"/>
        </authorList>
    </citation>
    <scope>IDENTIFICATION</scope>
</reference>
<evidence type="ECO:0000313" key="4">
    <source>
        <dbReference type="Ensembl" id="ENSCJPP00005019429.1"/>
    </source>
</evidence>
<organism evidence="4 5">
    <name type="scientific">Coturnix japonica</name>
    <name type="common">Japanese quail</name>
    <name type="synonym">Coturnix coturnix japonica</name>
    <dbReference type="NCBI Taxonomy" id="93934"/>
    <lineage>
        <taxon>Eukaryota</taxon>
        <taxon>Metazoa</taxon>
        <taxon>Chordata</taxon>
        <taxon>Craniata</taxon>
        <taxon>Vertebrata</taxon>
        <taxon>Euteleostomi</taxon>
        <taxon>Archelosauria</taxon>
        <taxon>Archosauria</taxon>
        <taxon>Dinosauria</taxon>
        <taxon>Saurischia</taxon>
        <taxon>Theropoda</taxon>
        <taxon>Coelurosauria</taxon>
        <taxon>Aves</taxon>
        <taxon>Neognathae</taxon>
        <taxon>Galloanserae</taxon>
        <taxon>Galliformes</taxon>
        <taxon>Phasianidae</taxon>
        <taxon>Perdicinae</taxon>
        <taxon>Coturnix</taxon>
    </lineage>
</organism>
<keyword evidence="5" id="KW-1185">Reference proteome</keyword>
<dbReference type="SMART" id="SM00034">
    <property type="entry name" value="CLECT"/>
    <property type="match status" value="1"/>
</dbReference>
<proteinExistence type="predicted"/>
<dbReference type="PROSITE" id="PS50041">
    <property type="entry name" value="C_TYPE_LECTIN_2"/>
    <property type="match status" value="1"/>
</dbReference>
<dbReference type="Gene3D" id="3.10.100.10">
    <property type="entry name" value="Mannose-Binding Protein A, subunit A"/>
    <property type="match status" value="1"/>
</dbReference>
<dbReference type="GeneTree" id="ENSGT00960000189358"/>
<dbReference type="Ensembl" id="ENSCJPT00005026905.1">
    <property type="protein sequence ID" value="ENSCJPP00005019429.1"/>
    <property type="gene ID" value="ENSCJPG00005015735.1"/>
</dbReference>
<dbReference type="PANTHER" id="PTHR46746:SF3">
    <property type="entry name" value="C-TYPE LECTIN DOMAIN-CONTAINING PROTEIN-RELATED"/>
    <property type="match status" value="1"/>
</dbReference>
<dbReference type="AlphaFoldDB" id="A0A8C2U0P4"/>
<reference evidence="4" key="2">
    <citation type="submission" date="2025-08" db="UniProtKB">
        <authorList>
            <consortium name="Ensembl"/>
        </authorList>
    </citation>
    <scope>IDENTIFICATION</scope>
</reference>
<name>A0A8C2U0P4_COTJA</name>
<evidence type="ECO:0000313" key="5">
    <source>
        <dbReference type="Proteomes" id="UP000694412"/>
    </source>
</evidence>
<dbReference type="GO" id="GO:0030246">
    <property type="term" value="F:carbohydrate binding"/>
    <property type="evidence" value="ECO:0007669"/>
    <property type="project" value="UniProtKB-KW"/>
</dbReference>
<evidence type="ECO:0000256" key="2">
    <source>
        <dbReference type="SAM" id="Phobius"/>
    </source>
</evidence>
<sequence length="218" mass="24802">MDEEMMNADVRHPMGCWSPAQRQRGKGCFVWWVLISGWVWALVVWQTSPPPSAALHCPEPSERNGMELSGNPSIEQYFCQQTWNSSAAPAACLLCPQFWRLLGDRCYRLSIEKGIWTRAQKECEYQQSQLVVLQNVAERDELKAMAGVGNQPVWIGLQHCLPPSGRVFWVQTALFGSFGHLPVVENHCGTFQNSQVEEDDCNGEHKWVCQMEPLRLQP</sequence>
<dbReference type="PANTHER" id="PTHR46746">
    <property type="entry name" value="KILLER CELL LECTIN-LIKE RECEPTOR SUBFAMILY F MEMBER 2"/>
    <property type="match status" value="1"/>
</dbReference>
<evidence type="ECO:0000256" key="1">
    <source>
        <dbReference type="ARBA" id="ARBA00022734"/>
    </source>
</evidence>
<keyword evidence="2" id="KW-0472">Membrane</keyword>
<dbReference type="GO" id="GO:0005886">
    <property type="term" value="C:plasma membrane"/>
    <property type="evidence" value="ECO:0007669"/>
    <property type="project" value="TreeGrafter"/>
</dbReference>
<dbReference type="SUPFAM" id="SSF56436">
    <property type="entry name" value="C-type lectin-like"/>
    <property type="match status" value="1"/>
</dbReference>
<protein>
    <recommendedName>
        <fullName evidence="3">C-type lectin domain-containing protein</fullName>
    </recommendedName>
</protein>
<keyword evidence="2" id="KW-1133">Transmembrane helix</keyword>
<keyword evidence="1" id="KW-0430">Lectin</keyword>
<dbReference type="Pfam" id="PF00059">
    <property type="entry name" value="Lectin_C"/>
    <property type="match status" value="1"/>
</dbReference>
<keyword evidence="2" id="KW-0812">Transmembrane</keyword>
<dbReference type="InterPro" id="IPR001304">
    <property type="entry name" value="C-type_lectin-like"/>
</dbReference>
<dbReference type="Proteomes" id="UP000694412">
    <property type="component" value="Chromosome 16"/>
</dbReference>
<dbReference type="InterPro" id="IPR051379">
    <property type="entry name" value="C-type_Lectin_Receptor_IMM"/>
</dbReference>
<accession>A0A8C2U0P4</accession>
<dbReference type="InterPro" id="IPR016187">
    <property type="entry name" value="CTDL_fold"/>
</dbReference>
<dbReference type="InterPro" id="IPR016186">
    <property type="entry name" value="C-type_lectin-like/link_sf"/>
</dbReference>
<feature type="domain" description="C-type lectin" evidence="3">
    <location>
        <begin position="102"/>
        <end position="210"/>
    </location>
</feature>